<dbReference type="Proteomes" id="UP000243217">
    <property type="component" value="Unassembled WGS sequence"/>
</dbReference>
<sequence length="64" mass="6651">MTDLGNVGADVGSHSFRKGVASFLSSCSGGPQAVSVWLRAGWNLGAVQGRYIFQGSGGDQFKCK</sequence>
<accession>A0A1V9YCP4</accession>
<protein>
    <submittedName>
        <fullName evidence="1">Uncharacterized protein</fullName>
    </submittedName>
</protein>
<keyword evidence="2" id="KW-1185">Reference proteome</keyword>
<evidence type="ECO:0000313" key="2">
    <source>
        <dbReference type="Proteomes" id="UP000243217"/>
    </source>
</evidence>
<dbReference type="OrthoDB" id="78568at2759"/>
<reference evidence="1 2" key="1">
    <citation type="journal article" date="2014" name="Genome Biol. Evol.">
        <title>The secreted proteins of Achlya hypogyna and Thraustotheca clavata identify the ancestral oomycete secretome and reveal gene acquisitions by horizontal gene transfer.</title>
        <authorList>
            <person name="Misner I."/>
            <person name="Blouin N."/>
            <person name="Leonard G."/>
            <person name="Richards T.A."/>
            <person name="Lane C.E."/>
        </authorList>
    </citation>
    <scope>NUCLEOTIDE SEQUENCE [LARGE SCALE GENOMIC DNA]</scope>
    <source>
        <strain evidence="1 2">ATCC 34112</strain>
    </source>
</reference>
<evidence type="ECO:0000313" key="1">
    <source>
        <dbReference type="EMBL" id="OQR83456.1"/>
    </source>
</evidence>
<dbReference type="AlphaFoldDB" id="A0A1V9YCP4"/>
<name>A0A1V9YCP4_9STRA</name>
<dbReference type="EMBL" id="JNBS01004334">
    <property type="protein sequence ID" value="OQR83456.1"/>
    <property type="molecule type" value="Genomic_DNA"/>
</dbReference>
<proteinExistence type="predicted"/>
<organism evidence="1 2">
    <name type="scientific">Thraustotheca clavata</name>
    <dbReference type="NCBI Taxonomy" id="74557"/>
    <lineage>
        <taxon>Eukaryota</taxon>
        <taxon>Sar</taxon>
        <taxon>Stramenopiles</taxon>
        <taxon>Oomycota</taxon>
        <taxon>Saprolegniomycetes</taxon>
        <taxon>Saprolegniales</taxon>
        <taxon>Achlyaceae</taxon>
        <taxon>Thraustotheca</taxon>
    </lineage>
</organism>
<gene>
    <name evidence="1" type="ORF">THRCLA_23146</name>
</gene>
<comment type="caution">
    <text evidence="1">The sequence shown here is derived from an EMBL/GenBank/DDBJ whole genome shotgun (WGS) entry which is preliminary data.</text>
</comment>